<protein>
    <submittedName>
        <fullName evidence="2">Uncharacterized protein</fullName>
    </submittedName>
</protein>
<dbReference type="AlphaFoldDB" id="A0A834CNZ9"/>
<comment type="caution">
    <text evidence="2">The sequence shown here is derived from an EMBL/GenBank/DDBJ whole genome shotgun (WGS) entry which is preliminary data.</text>
</comment>
<sequence length="152" mass="16264">MQSGPQADRRSSARISAVLVTLQTSGSVQLSPEFPVNFPGSGLESGSQRWAPNKERELSLRKLAAAAHGRTPADGSRAPNPPSSRTLDQSSSRDRRRDGRKRGSTAGSVDFLTTAVPSETHLCSVLIQSVHSSRSETLRNRSGVQKATNKQG</sequence>
<dbReference type="EMBL" id="WKFB01000243">
    <property type="protein sequence ID" value="KAF6730200.1"/>
    <property type="molecule type" value="Genomic_DNA"/>
</dbReference>
<evidence type="ECO:0000313" key="2">
    <source>
        <dbReference type="EMBL" id="KAF6730200.1"/>
    </source>
</evidence>
<accession>A0A834CNZ9</accession>
<dbReference type="Proteomes" id="UP000646548">
    <property type="component" value="Unassembled WGS sequence"/>
</dbReference>
<feature type="region of interest" description="Disordered" evidence="1">
    <location>
        <begin position="24"/>
        <end position="112"/>
    </location>
</feature>
<feature type="region of interest" description="Disordered" evidence="1">
    <location>
        <begin position="130"/>
        <end position="152"/>
    </location>
</feature>
<reference evidence="2" key="1">
    <citation type="journal article" name="BMC Genomics">
        <title>Long-read sequencing and de novo genome assembly of marine medaka (Oryzias melastigma).</title>
        <authorList>
            <person name="Liang P."/>
            <person name="Saqib H.S.A."/>
            <person name="Ni X."/>
            <person name="Shen Y."/>
        </authorList>
    </citation>
    <scope>NUCLEOTIDE SEQUENCE</scope>
    <source>
        <strain evidence="2">Bigg-433</strain>
    </source>
</reference>
<evidence type="ECO:0000313" key="3">
    <source>
        <dbReference type="Proteomes" id="UP000646548"/>
    </source>
</evidence>
<gene>
    <name evidence="2" type="ORF">FQA47_015182</name>
</gene>
<organism evidence="2 3">
    <name type="scientific">Oryzias melastigma</name>
    <name type="common">Marine medaka</name>
    <dbReference type="NCBI Taxonomy" id="30732"/>
    <lineage>
        <taxon>Eukaryota</taxon>
        <taxon>Metazoa</taxon>
        <taxon>Chordata</taxon>
        <taxon>Craniata</taxon>
        <taxon>Vertebrata</taxon>
        <taxon>Euteleostomi</taxon>
        <taxon>Actinopterygii</taxon>
        <taxon>Neopterygii</taxon>
        <taxon>Teleostei</taxon>
        <taxon>Neoteleostei</taxon>
        <taxon>Acanthomorphata</taxon>
        <taxon>Ovalentaria</taxon>
        <taxon>Atherinomorphae</taxon>
        <taxon>Beloniformes</taxon>
        <taxon>Adrianichthyidae</taxon>
        <taxon>Oryziinae</taxon>
        <taxon>Oryzias</taxon>
    </lineage>
</organism>
<name>A0A834CNZ9_ORYME</name>
<proteinExistence type="predicted"/>
<evidence type="ECO:0000256" key="1">
    <source>
        <dbReference type="SAM" id="MobiDB-lite"/>
    </source>
</evidence>
<feature type="compositionally biased region" description="Polar residues" evidence="1">
    <location>
        <begin position="140"/>
        <end position="152"/>
    </location>
</feature>